<feature type="compositionally biased region" description="Polar residues" evidence="1">
    <location>
        <begin position="1506"/>
        <end position="1515"/>
    </location>
</feature>
<feature type="domain" description="Methyltransferase" evidence="2">
    <location>
        <begin position="1547"/>
        <end position="1639"/>
    </location>
</feature>
<dbReference type="EMBL" id="GL377304">
    <property type="protein sequence ID" value="EFI99180.1"/>
    <property type="molecule type" value="Genomic_DNA"/>
</dbReference>
<dbReference type="CDD" id="cd02440">
    <property type="entry name" value="AdoMet_MTases"/>
    <property type="match status" value="1"/>
</dbReference>
<accession>D8PY29</accession>
<feature type="compositionally biased region" description="Acidic residues" evidence="1">
    <location>
        <begin position="1674"/>
        <end position="1683"/>
    </location>
</feature>
<protein>
    <recommendedName>
        <fullName evidence="2">Methyltransferase domain-containing protein</fullName>
    </recommendedName>
</protein>
<feature type="region of interest" description="Disordered" evidence="1">
    <location>
        <begin position="1382"/>
        <end position="1414"/>
    </location>
</feature>
<evidence type="ECO:0000313" key="4">
    <source>
        <dbReference type="Proteomes" id="UP000007431"/>
    </source>
</evidence>
<gene>
    <name evidence="3" type="ORF">SCHCODRAFT_107388</name>
</gene>
<feature type="region of interest" description="Disordered" evidence="1">
    <location>
        <begin position="1027"/>
        <end position="1055"/>
    </location>
</feature>
<feature type="region of interest" description="Disordered" evidence="1">
    <location>
        <begin position="1148"/>
        <end position="1236"/>
    </location>
</feature>
<dbReference type="InterPro" id="IPR029063">
    <property type="entry name" value="SAM-dependent_MTases_sf"/>
</dbReference>
<proteinExistence type="predicted"/>
<feature type="compositionally biased region" description="Polar residues" evidence="1">
    <location>
        <begin position="489"/>
        <end position="500"/>
    </location>
</feature>
<dbReference type="PANTHER" id="PTHR43591:SF24">
    <property type="entry name" value="2-METHOXY-6-POLYPRENYL-1,4-BENZOQUINOL METHYLASE, MITOCHONDRIAL"/>
    <property type="match status" value="1"/>
</dbReference>
<feature type="region of interest" description="Disordered" evidence="1">
    <location>
        <begin position="909"/>
        <end position="987"/>
    </location>
</feature>
<dbReference type="GeneID" id="9586030"/>
<feature type="region of interest" description="Disordered" evidence="1">
    <location>
        <begin position="795"/>
        <end position="883"/>
    </location>
</feature>
<keyword evidence="4" id="KW-1185">Reference proteome</keyword>
<feature type="region of interest" description="Disordered" evidence="1">
    <location>
        <begin position="1964"/>
        <end position="2018"/>
    </location>
</feature>
<dbReference type="eggNOG" id="ENOG502S6MC">
    <property type="taxonomic scope" value="Eukaryota"/>
</dbReference>
<feature type="compositionally biased region" description="Basic and acidic residues" evidence="1">
    <location>
        <begin position="1193"/>
        <end position="1214"/>
    </location>
</feature>
<name>D8PY29_SCHCM</name>
<reference evidence="3 4" key="1">
    <citation type="journal article" date="2010" name="Nat. Biotechnol.">
        <title>Genome sequence of the model mushroom Schizophyllum commune.</title>
        <authorList>
            <person name="Ohm R.A."/>
            <person name="de Jong J.F."/>
            <person name="Lugones L.G."/>
            <person name="Aerts A."/>
            <person name="Kothe E."/>
            <person name="Stajich J.E."/>
            <person name="de Vries R.P."/>
            <person name="Record E."/>
            <person name="Levasseur A."/>
            <person name="Baker S.E."/>
            <person name="Bartholomew K.A."/>
            <person name="Coutinho P.M."/>
            <person name="Erdmann S."/>
            <person name="Fowler T.J."/>
            <person name="Gathman A.C."/>
            <person name="Lombard V."/>
            <person name="Henrissat B."/>
            <person name="Knabe N."/>
            <person name="Kuees U."/>
            <person name="Lilly W.W."/>
            <person name="Lindquist E."/>
            <person name="Lucas S."/>
            <person name="Magnuson J.K."/>
            <person name="Piumi F."/>
            <person name="Raudaskoski M."/>
            <person name="Salamov A."/>
            <person name="Schmutz J."/>
            <person name="Schwarze F.W.M.R."/>
            <person name="vanKuyk P.A."/>
            <person name="Horton J.S."/>
            <person name="Grigoriev I.V."/>
            <person name="Woesten H.A.B."/>
        </authorList>
    </citation>
    <scope>NUCLEOTIDE SEQUENCE [LARGE SCALE GENOMIC DNA]</scope>
    <source>
        <strain evidence="4">H4-8 / FGSC 9210</strain>
    </source>
</reference>
<feature type="region of interest" description="Disordered" evidence="1">
    <location>
        <begin position="426"/>
        <end position="468"/>
    </location>
</feature>
<feature type="compositionally biased region" description="Polar residues" evidence="1">
    <location>
        <begin position="728"/>
        <end position="759"/>
    </location>
</feature>
<dbReference type="InParanoid" id="D8PY29"/>
<dbReference type="OMA" id="IDGPENQ"/>
<dbReference type="GO" id="GO:0008168">
    <property type="term" value="F:methyltransferase activity"/>
    <property type="evidence" value="ECO:0007669"/>
    <property type="project" value="TreeGrafter"/>
</dbReference>
<feature type="region of interest" description="Disordered" evidence="1">
    <location>
        <begin position="216"/>
        <end position="372"/>
    </location>
</feature>
<feature type="compositionally biased region" description="Basic and acidic residues" evidence="1">
    <location>
        <begin position="1494"/>
        <end position="1504"/>
    </location>
</feature>
<feature type="compositionally biased region" description="Polar residues" evidence="1">
    <location>
        <begin position="43"/>
        <end position="54"/>
    </location>
</feature>
<dbReference type="VEuPathDB" id="FungiDB:SCHCODRAFT_02207518"/>
<feature type="compositionally biased region" description="Basic residues" evidence="1">
    <location>
        <begin position="619"/>
        <end position="628"/>
    </location>
</feature>
<feature type="region of interest" description="Disordered" evidence="1">
    <location>
        <begin position="2197"/>
        <end position="2260"/>
    </location>
</feature>
<feature type="compositionally biased region" description="Low complexity" evidence="1">
    <location>
        <begin position="1385"/>
        <end position="1394"/>
    </location>
</feature>
<feature type="non-terminal residue" evidence="3">
    <location>
        <position position="2278"/>
    </location>
</feature>
<feature type="compositionally biased region" description="Polar residues" evidence="1">
    <location>
        <begin position="2209"/>
        <end position="2229"/>
    </location>
</feature>
<feature type="compositionally biased region" description="Low complexity" evidence="1">
    <location>
        <begin position="440"/>
        <end position="451"/>
    </location>
</feature>
<feature type="compositionally biased region" description="Basic and acidic residues" evidence="1">
    <location>
        <begin position="347"/>
        <end position="361"/>
    </location>
</feature>
<evidence type="ECO:0000256" key="1">
    <source>
        <dbReference type="SAM" id="MobiDB-lite"/>
    </source>
</evidence>
<dbReference type="OrthoDB" id="2013972at2759"/>
<feature type="compositionally biased region" description="Low complexity" evidence="1">
    <location>
        <begin position="506"/>
        <end position="530"/>
    </location>
</feature>
<feature type="compositionally biased region" description="Basic and acidic residues" evidence="1">
    <location>
        <begin position="637"/>
        <end position="659"/>
    </location>
</feature>
<feature type="compositionally biased region" description="Polar residues" evidence="1">
    <location>
        <begin position="1"/>
        <end position="10"/>
    </location>
</feature>
<feature type="compositionally biased region" description="Acidic residues" evidence="1">
    <location>
        <begin position="1979"/>
        <end position="1992"/>
    </location>
</feature>
<feature type="compositionally biased region" description="Basic and acidic residues" evidence="1">
    <location>
        <begin position="668"/>
        <end position="707"/>
    </location>
</feature>
<evidence type="ECO:0000259" key="2">
    <source>
        <dbReference type="Pfam" id="PF13649"/>
    </source>
</evidence>
<dbReference type="Proteomes" id="UP000007431">
    <property type="component" value="Unassembled WGS sequence"/>
</dbReference>
<feature type="compositionally biased region" description="Acidic residues" evidence="1">
    <location>
        <begin position="586"/>
        <end position="597"/>
    </location>
</feature>
<feature type="compositionally biased region" description="Low complexity" evidence="1">
    <location>
        <begin position="313"/>
        <end position="330"/>
    </location>
</feature>
<sequence>MDTIRASTFDPSEPRDSTSSTSTSSTATSTGATHSHDGHSVHTHGSQQSLSSVKSQASAHTTSSSSSAHTQSSQHNHSTPSLSLPPLSLPPLSFDPSLPASAWHTSGDSADFTPRAGQHADYPSSALYDHDYPHSAHPDFARHEFASRAHHEHPDYSLPPSALGHISQAYDPARDLTPAITRSVTLPESHLGASTHSQRPVRQLTREREELCPWEAFEDEPEEDEHGLGGRGPVVEDDGPHDVLSTPGHALAHPTPTPSTPSRRRDTDAPKSRPKSVLGTMGLRRVSAGGVGIGKSNSSGSSRGLAIGTGKTSLGIGKSNSSGSGKGVSLTKRGTLKSKSKSPAEGAHAEHEHHAHPDHSHSGHPGGPSAAQPSTYLALLADKGRGKALERAVAEAPSPYTSSFVVERGPQGGSFVVESRLAATEGRGPTAGGFVVQSRPTTGGSTTTQESTEPRIAAGGSRSAAGGMKVTSHANPAAFMHPSTSTLGSYMTASSSTSPGVTAPGASTLSLAPSSASSVNSPVSPTVLPVGGSRSRVRGVPSVGDLAMSAATPTAPTPTGEGQGPSSAGGSNPASALKREEVVPWEFEEVPSESDDGFDSRTDEEGVSPPRASTSSRSGHGHGHRHGHAYTPSKGSELPRRDSEKHAHGRDHGDVKHGPADLSGILRHPLDALKSRRGEHRDQRQDDARHPADTKHRPAAHSRELTPRELFSGLSFAPEPAPTYAFGQAQTPTQAHSLGSPTQTQSLGSPTQASPTLASPTRPGVLRPQPTYAYARPDGGYTVSELGVTGLAGQSVSTLSSRPPTVRLGNADTASRFGDQASRVPIVDPTPVYPSFTAAKKPLSAPPVKRTTSPILRRTSPILRRTSPTTRATSPGSMASSMTPGALASTIKRIGSPVAKIVSPIARVAGDSPPLRMGGSPPGGARNSPPGGARNSPPLRVGHSPPLRVGSSPPATMRRSASPIPRRGSPLARVDGGSGEMPGAKSVPAAPTAYSPVAAPIPRSASAAPALRSSSAAPVMRTMAGMLRGSGKKSTPVPPISTQAPPSAYATSLGVHAPSIGPSTSESSTLASSLLSATSLSQLSSASLAQLSETLAHSEAGTSSAGHGSTSTGSVQHAQLQALHLANAPPVRSPGVHPDVQYAKALVQRRKSTGTEHRRGASGGEVLRGPNGEVLRVPGESAYSWGWGRKGSKKDAEKKGKAREGDEVRREESLRSGSSHGKSQEGAPGSRRDEGSHARMWAGVAGGLVGGGGNTNVGRKPGEGMWQVGETWYGDEPVFLADGRMLMPDGSALPVDEKGRVLPPDNTPPIPSGPTRVVLPDGRVLVADVGQESDGRRVVVMPDGHVYGSGARGRVLPTDERGVLVADGAHGRMIVDIGGVPKAVAGGSSSSGRARSSEGLEALSDLDSDGGRFNTTDRTILQELRRNQSAREAEFVIKGLPQHPQKHHPYPRDQVPYPRSYEREVLDLDVWENLFCHQLTGSNTWHVFEEQSEAVDHSSEKDDTNVEPSTDSTTDPKPADTSAAKSEVGADPLLKGDIRRNPIPAKVLDIGCGTGTWVLNCASLWKDTHFVGLDVVPLHPSAPAELAGRVTWVQANFLEGLPFPNEEFDYVHVKRIALGVPEDRWDALFEEITRVMKPGAAFEMVEEDLFFPGMQPEEESSAESDKDDVLVEEDAQSANDGDEDARSSIESITFADTPEGDADNADGKRPSHGIGEGTPEDEGDTPAKKEKTPDVDASQDVLHLLDTALSPAAEQEMQQAAEGSVPAAVGRSRSPTTESQPRPSLTESMSSQVTAVPLPSPTLPRHYQQPASVGGRGLSHRARTLTNSSIPTSVGSGSRFVEGGMASLAEVVDDFGVQAPGGLTAEGVELGVVLDTRYDPRARSGRSFDIARGGRARSVDLHQRVSMETTTLSEDIPPNPRDHSVLEHIYTEMHASRFVNLAPLSLLANTLRLHFEDVRSHPPLEFSFPPRPPPPAEDNSSDDSLSDSDDEGPSSRHTRGSRPSQPEPQIEESNRILTTQNIVRHDSQLVTFDESRFTSFSGPQRQNIFRFHEGLANSRQRLGRVPSLNMHLDVRCLNLHLALRAAEIRACAEPMWEWVQEYQAKRRALQRSRSRASLAALSDMGQRGPEDEVAMLAREDFDELVARFEMDMRDRCGLGYALESRFGWPTAASAPSPERKAFDMACERYEKWRAQQDRREEAARRARASVTSRRGSMSSVLQRSGSARSASRDVGKISGASREPRSSGASSAFGDRRQKRQVSRALCVFVGWKAEEKR</sequence>
<dbReference type="SUPFAM" id="SSF53335">
    <property type="entry name" value="S-adenosyl-L-methionine-dependent methyltransferases"/>
    <property type="match status" value="1"/>
</dbReference>
<dbReference type="HOGENOM" id="CLU_230384_0_0_1"/>
<dbReference type="InterPro" id="IPR041698">
    <property type="entry name" value="Methyltransf_25"/>
</dbReference>
<dbReference type="PANTHER" id="PTHR43591">
    <property type="entry name" value="METHYLTRANSFERASE"/>
    <property type="match status" value="1"/>
</dbReference>
<feature type="region of interest" description="Disordered" evidence="1">
    <location>
        <begin position="1754"/>
        <end position="1818"/>
    </location>
</feature>
<feature type="region of interest" description="Disordered" evidence="1">
    <location>
        <begin position="1"/>
        <end position="127"/>
    </location>
</feature>
<feature type="compositionally biased region" description="Low complexity" evidence="1">
    <location>
        <begin position="457"/>
        <end position="467"/>
    </location>
</feature>
<dbReference type="Pfam" id="PF13649">
    <property type="entry name" value="Methyltransf_25"/>
    <property type="match status" value="1"/>
</dbReference>
<feature type="compositionally biased region" description="Polar residues" evidence="1">
    <location>
        <begin position="1773"/>
        <end position="1794"/>
    </location>
</feature>
<feature type="region of interest" description="Disordered" evidence="1">
    <location>
        <begin position="489"/>
        <end position="777"/>
    </location>
</feature>
<dbReference type="KEGG" id="scm:SCHCO_02207518"/>
<feature type="compositionally biased region" description="Acidic residues" evidence="1">
    <location>
        <begin position="216"/>
        <end position="225"/>
    </location>
</feature>
<dbReference type="Gene3D" id="3.40.50.150">
    <property type="entry name" value="Vaccinia Virus protein VP39"/>
    <property type="match status" value="1"/>
</dbReference>
<evidence type="ECO:0000313" key="3">
    <source>
        <dbReference type="EMBL" id="EFI99180.1"/>
    </source>
</evidence>
<feature type="region of interest" description="Disordered" evidence="1">
    <location>
        <begin position="1491"/>
        <end position="1535"/>
    </location>
</feature>
<feature type="compositionally biased region" description="Basic and acidic residues" evidence="1">
    <location>
        <begin position="1725"/>
        <end position="1734"/>
    </location>
</feature>
<feature type="compositionally biased region" description="Low complexity" evidence="1">
    <location>
        <begin position="17"/>
        <end position="33"/>
    </location>
</feature>
<feature type="compositionally biased region" description="Low complexity" evidence="1">
    <location>
        <begin position="55"/>
        <end position="101"/>
    </location>
</feature>
<organism evidence="4">
    <name type="scientific">Schizophyllum commune (strain H4-8 / FGSC 9210)</name>
    <name type="common">Split gill fungus</name>
    <dbReference type="NCBI Taxonomy" id="578458"/>
    <lineage>
        <taxon>Eukaryota</taxon>
        <taxon>Fungi</taxon>
        <taxon>Dikarya</taxon>
        <taxon>Basidiomycota</taxon>
        <taxon>Agaricomycotina</taxon>
        <taxon>Agaricomycetes</taxon>
        <taxon>Agaricomycetidae</taxon>
        <taxon>Agaricales</taxon>
        <taxon>Schizophyllaceae</taxon>
        <taxon>Schizophyllum</taxon>
    </lineage>
</organism>
<feature type="compositionally biased region" description="Low complexity" evidence="1">
    <location>
        <begin position="864"/>
        <end position="875"/>
    </location>
</feature>
<feature type="compositionally biased region" description="Low complexity" evidence="1">
    <location>
        <begin position="550"/>
        <end position="576"/>
    </location>
</feature>
<feature type="region of interest" description="Disordered" evidence="1">
    <location>
        <begin position="1674"/>
        <end position="1737"/>
    </location>
</feature>